<dbReference type="Proteomes" id="UP001466331">
    <property type="component" value="Unassembled WGS sequence"/>
</dbReference>
<sequence length="239" mass="26456">MGGVYNLVNLQLYHYAGNNPVKYIDPDGESSESFISQLLVFSSNMILYLNNVGFAGQQSSSIEFFSYTMGSDYGALVKNTRIIYVDIDRGFSAPWGNIYMPTNDSYQGGYNTPREYNLGKPSDTGRVGLEAHELYHQVQYKTNITSLFCLVAEQIQYSTGGDPYSKGDPRIPSVLDNIQKLSDIPTLEGRAQFVGQWNADVYQYQNGGLVNHERLLKEAQIILNSGISSQAAIDILSGG</sequence>
<dbReference type="RefSeq" id="WP_420070415.1">
    <property type="nucleotide sequence ID" value="NZ_JBCHKQ010000012.1"/>
</dbReference>
<accession>A0ABU9UE64</accession>
<organism evidence="1 2">
    <name type="scientific">Rarispira pelagica</name>
    <dbReference type="NCBI Taxonomy" id="3141764"/>
    <lineage>
        <taxon>Bacteria</taxon>
        <taxon>Pseudomonadati</taxon>
        <taxon>Spirochaetota</taxon>
        <taxon>Spirochaetia</taxon>
        <taxon>Winmispirales</taxon>
        <taxon>Winmispiraceae</taxon>
        <taxon>Rarispira</taxon>
    </lineage>
</organism>
<keyword evidence="2" id="KW-1185">Reference proteome</keyword>
<evidence type="ECO:0000313" key="1">
    <source>
        <dbReference type="EMBL" id="MEM5948963.1"/>
    </source>
</evidence>
<name>A0ABU9UE64_9SPIR</name>
<protein>
    <recommendedName>
        <fullName evidence="3">RHS repeat-associated core domain-containing protein</fullName>
    </recommendedName>
</protein>
<dbReference type="EMBL" id="JBCHKQ010000012">
    <property type="protein sequence ID" value="MEM5948963.1"/>
    <property type="molecule type" value="Genomic_DNA"/>
</dbReference>
<reference evidence="1 2" key="1">
    <citation type="submission" date="2024-03" db="EMBL/GenBank/DDBJ databases">
        <title>Ignisphaera cupida sp. nov., a hyperthermophilic hydrolytic archaeon from a hot spring of Kamchatka, and proposal of Ignisphaeraceae fam. nov.</title>
        <authorList>
            <person name="Podosokorskaya O.A."/>
            <person name="Elcheninov A.G."/>
            <person name="Maltseva A.I."/>
            <person name="Zayulina K.S."/>
            <person name="Novikov A."/>
            <person name="Merkel A.Y."/>
        </authorList>
    </citation>
    <scope>NUCLEOTIDE SEQUENCE [LARGE SCALE GENOMIC DNA]</scope>
    <source>
        <strain evidence="1 2">38H-sp</strain>
    </source>
</reference>
<evidence type="ECO:0008006" key="3">
    <source>
        <dbReference type="Google" id="ProtNLM"/>
    </source>
</evidence>
<evidence type="ECO:0000313" key="2">
    <source>
        <dbReference type="Proteomes" id="UP001466331"/>
    </source>
</evidence>
<proteinExistence type="predicted"/>
<gene>
    <name evidence="1" type="ORF">WKV44_10490</name>
</gene>
<comment type="caution">
    <text evidence="1">The sequence shown here is derived from an EMBL/GenBank/DDBJ whole genome shotgun (WGS) entry which is preliminary data.</text>
</comment>